<dbReference type="AlphaFoldDB" id="A0A803TG42"/>
<evidence type="ECO:0000256" key="1">
    <source>
        <dbReference type="SAM" id="MobiDB-lite"/>
    </source>
</evidence>
<reference evidence="2" key="3">
    <citation type="submission" date="2025-09" db="UniProtKB">
        <authorList>
            <consortium name="Ensembl"/>
        </authorList>
    </citation>
    <scope>IDENTIFICATION</scope>
</reference>
<feature type="region of interest" description="Disordered" evidence="1">
    <location>
        <begin position="1"/>
        <end position="28"/>
    </location>
</feature>
<feature type="compositionally biased region" description="Basic and acidic residues" evidence="1">
    <location>
        <begin position="10"/>
        <end position="27"/>
    </location>
</feature>
<name>A0A803TG42_ANOCA</name>
<reference evidence="2 3" key="1">
    <citation type="submission" date="2009-12" db="EMBL/GenBank/DDBJ databases">
        <title>The Genome Sequence of Anolis carolinensis (Green Anole Lizard).</title>
        <authorList>
            <consortium name="The Genome Sequencing Platform"/>
            <person name="Di Palma F."/>
            <person name="Alfoldi J."/>
            <person name="Heiman D."/>
            <person name="Young S."/>
            <person name="Grabherr M."/>
            <person name="Johnson J."/>
            <person name="Lander E.S."/>
            <person name="Lindblad-Toh K."/>
        </authorList>
    </citation>
    <scope>NUCLEOTIDE SEQUENCE [LARGE SCALE GENOMIC DNA]</scope>
    <source>
        <strain evidence="2 3">JBL SC #1</strain>
    </source>
</reference>
<keyword evidence="3" id="KW-1185">Reference proteome</keyword>
<dbReference type="InParanoid" id="A0A803TG42"/>
<accession>A0A803TG42</accession>
<proteinExistence type="predicted"/>
<evidence type="ECO:0000313" key="2">
    <source>
        <dbReference type="Ensembl" id="ENSACAP00000034182.1"/>
    </source>
</evidence>
<reference evidence="2" key="2">
    <citation type="submission" date="2025-08" db="UniProtKB">
        <authorList>
            <consortium name="Ensembl"/>
        </authorList>
    </citation>
    <scope>IDENTIFICATION</scope>
</reference>
<dbReference type="Proteomes" id="UP000001646">
    <property type="component" value="Chromosome 2"/>
</dbReference>
<sequence length="105" mass="11970">MLMNKVTHSGNDEARSGARVRFPKERSGFPMQRDGGVCLARRGLGDQEFSMERSGLTDCLHCKYVFMFFHLDRDHGLCQNKFKGGQCHGGTYDRLGRIIYLPCDH</sequence>
<evidence type="ECO:0000313" key="3">
    <source>
        <dbReference type="Proteomes" id="UP000001646"/>
    </source>
</evidence>
<protein>
    <submittedName>
        <fullName evidence="2">Uncharacterized protein</fullName>
    </submittedName>
</protein>
<dbReference type="Ensembl" id="ENSACAT00000049659.1">
    <property type="protein sequence ID" value="ENSACAP00000034182.1"/>
    <property type="gene ID" value="ENSACAG00000041007.1"/>
</dbReference>
<organism evidence="2 3">
    <name type="scientific">Anolis carolinensis</name>
    <name type="common">Green anole</name>
    <name type="synonym">American chameleon</name>
    <dbReference type="NCBI Taxonomy" id="28377"/>
    <lineage>
        <taxon>Eukaryota</taxon>
        <taxon>Metazoa</taxon>
        <taxon>Chordata</taxon>
        <taxon>Craniata</taxon>
        <taxon>Vertebrata</taxon>
        <taxon>Euteleostomi</taxon>
        <taxon>Lepidosauria</taxon>
        <taxon>Squamata</taxon>
        <taxon>Bifurcata</taxon>
        <taxon>Unidentata</taxon>
        <taxon>Episquamata</taxon>
        <taxon>Toxicofera</taxon>
        <taxon>Iguania</taxon>
        <taxon>Dactyloidae</taxon>
        <taxon>Anolis</taxon>
    </lineage>
</organism>